<proteinExistence type="predicted"/>
<evidence type="ECO:0000313" key="3">
    <source>
        <dbReference type="Proteomes" id="UP001152798"/>
    </source>
</evidence>
<dbReference type="Proteomes" id="UP001152798">
    <property type="component" value="Chromosome 3"/>
</dbReference>
<organism evidence="2 3">
    <name type="scientific">Nezara viridula</name>
    <name type="common">Southern green stink bug</name>
    <name type="synonym">Cimex viridulus</name>
    <dbReference type="NCBI Taxonomy" id="85310"/>
    <lineage>
        <taxon>Eukaryota</taxon>
        <taxon>Metazoa</taxon>
        <taxon>Ecdysozoa</taxon>
        <taxon>Arthropoda</taxon>
        <taxon>Hexapoda</taxon>
        <taxon>Insecta</taxon>
        <taxon>Pterygota</taxon>
        <taxon>Neoptera</taxon>
        <taxon>Paraneoptera</taxon>
        <taxon>Hemiptera</taxon>
        <taxon>Heteroptera</taxon>
        <taxon>Panheteroptera</taxon>
        <taxon>Pentatomomorpha</taxon>
        <taxon>Pentatomoidea</taxon>
        <taxon>Pentatomidae</taxon>
        <taxon>Pentatominae</taxon>
        <taxon>Nezara</taxon>
    </lineage>
</organism>
<dbReference type="InterPro" id="IPR013783">
    <property type="entry name" value="Ig-like_fold"/>
</dbReference>
<accession>A0A9P0H604</accession>
<dbReference type="OrthoDB" id="8825892at2759"/>
<protein>
    <recommendedName>
        <fullName evidence="1">Ig-like domain-containing protein</fullName>
    </recommendedName>
</protein>
<dbReference type="Gene3D" id="2.60.40.10">
    <property type="entry name" value="Immunoglobulins"/>
    <property type="match status" value="1"/>
</dbReference>
<name>A0A9P0H604_NEZVI</name>
<keyword evidence="3" id="KW-1185">Reference proteome</keyword>
<dbReference type="AlphaFoldDB" id="A0A9P0H604"/>
<dbReference type="InterPro" id="IPR007110">
    <property type="entry name" value="Ig-like_dom"/>
</dbReference>
<evidence type="ECO:0000313" key="2">
    <source>
        <dbReference type="EMBL" id="CAH1396061.1"/>
    </source>
</evidence>
<feature type="domain" description="Ig-like" evidence="1">
    <location>
        <begin position="73"/>
        <end position="141"/>
    </location>
</feature>
<reference evidence="2" key="1">
    <citation type="submission" date="2022-01" db="EMBL/GenBank/DDBJ databases">
        <authorList>
            <person name="King R."/>
        </authorList>
    </citation>
    <scope>NUCLEOTIDE SEQUENCE</scope>
</reference>
<evidence type="ECO:0000259" key="1">
    <source>
        <dbReference type="PROSITE" id="PS50835"/>
    </source>
</evidence>
<sequence length="141" mass="16230">MYYYLPDKRNTEEYCQNAPERTHVASSTFKPDKSDEDLSSRIVIQRTGGNRCENPTDRFTTLRRRENITKVKPEFVRALRTDVHEKLDNGTVIKSIAEDETISLSCEAGGAKPIPTVQWWNGTSQIKAHRFVTTPFKRIRA</sequence>
<dbReference type="EMBL" id="OV725079">
    <property type="protein sequence ID" value="CAH1396061.1"/>
    <property type="molecule type" value="Genomic_DNA"/>
</dbReference>
<gene>
    <name evidence="2" type="ORF">NEZAVI_LOCUS6202</name>
</gene>
<dbReference type="PROSITE" id="PS50835">
    <property type="entry name" value="IG_LIKE"/>
    <property type="match status" value="1"/>
</dbReference>